<keyword evidence="10" id="KW-1015">Disulfide bond</keyword>
<organism evidence="19 21">
    <name type="scientific">Lepidothrix coronata</name>
    <name type="common">blue-crowned manakin</name>
    <dbReference type="NCBI Taxonomy" id="321398"/>
    <lineage>
        <taxon>Eukaryota</taxon>
        <taxon>Metazoa</taxon>
        <taxon>Chordata</taxon>
        <taxon>Craniata</taxon>
        <taxon>Vertebrata</taxon>
        <taxon>Euteleostomi</taxon>
        <taxon>Archelosauria</taxon>
        <taxon>Archosauria</taxon>
        <taxon>Dinosauria</taxon>
        <taxon>Saurischia</taxon>
        <taxon>Theropoda</taxon>
        <taxon>Coelurosauria</taxon>
        <taxon>Aves</taxon>
        <taxon>Neognathae</taxon>
        <taxon>Neoaves</taxon>
        <taxon>Telluraves</taxon>
        <taxon>Australaves</taxon>
        <taxon>Passeriformes</taxon>
        <taxon>Pipridae</taxon>
        <taxon>Lepidothrix</taxon>
    </lineage>
</organism>
<keyword evidence="14" id="KW-0449">Lipoprotein</keyword>
<dbReference type="GeneID" id="108494699"/>
<feature type="transmembrane region" description="Helical" evidence="17">
    <location>
        <begin position="108"/>
        <end position="130"/>
    </location>
</feature>
<keyword evidence="7 15" id="KW-0297">G-protein coupled receptor</keyword>
<dbReference type="SUPFAM" id="SSF81321">
    <property type="entry name" value="Family A G protein-coupled receptor-like"/>
    <property type="match status" value="1"/>
</dbReference>
<dbReference type="PROSITE" id="PS00237">
    <property type="entry name" value="G_PROTEIN_RECEP_F1_1"/>
    <property type="match status" value="1"/>
</dbReference>
<feature type="transmembrane region" description="Helical" evidence="17">
    <location>
        <begin position="410"/>
        <end position="432"/>
    </location>
</feature>
<keyword evidence="12" id="KW-0325">Glycoprotein</keyword>
<evidence type="ECO:0000313" key="21">
    <source>
        <dbReference type="RefSeq" id="XP_017664992.1"/>
    </source>
</evidence>
<evidence type="ECO:0000256" key="9">
    <source>
        <dbReference type="ARBA" id="ARBA00023139"/>
    </source>
</evidence>
<evidence type="ECO:0000256" key="7">
    <source>
        <dbReference type="ARBA" id="ARBA00023040"/>
    </source>
</evidence>
<evidence type="ECO:0000256" key="4">
    <source>
        <dbReference type="ARBA" id="ARBA00022692"/>
    </source>
</evidence>
<name>A0A6J0GSQ7_9PASS</name>
<dbReference type="FunFam" id="1.20.1070.10:FF:000086">
    <property type="entry name" value="Dopamine D2 receptor 2"/>
    <property type="match status" value="1"/>
</dbReference>
<proteinExistence type="inferred from homology"/>
<dbReference type="GO" id="GO:0060158">
    <property type="term" value="P:phospholipase C-activating dopamine receptor signaling pathway"/>
    <property type="evidence" value="ECO:0007669"/>
    <property type="project" value="TreeGrafter"/>
</dbReference>
<evidence type="ECO:0000256" key="12">
    <source>
        <dbReference type="ARBA" id="ARBA00023180"/>
    </source>
</evidence>
<keyword evidence="9" id="KW-0564">Palmitate</keyword>
<protein>
    <submittedName>
        <fullName evidence="20 21">D(2) dopamine receptor isoform X1</fullName>
    </submittedName>
</protein>
<dbReference type="GO" id="GO:0051967">
    <property type="term" value="P:negative regulation of synaptic transmission, glutamatergic"/>
    <property type="evidence" value="ECO:0007669"/>
    <property type="project" value="TreeGrafter"/>
</dbReference>
<evidence type="ECO:0000256" key="10">
    <source>
        <dbReference type="ARBA" id="ARBA00023157"/>
    </source>
</evidence>
<dbReference type="AlphaFoldDB" id="A0A6J0GSQ7"/>
<keyword evidence="11 15" id="KW-0675">Receptor</keyword>
<evidence type="ECO:0000259" key="18">
    <source>
        <dbReference type="PROSITE" id="PS50262"/>
    </source>
</evidence>
<evidence type="ECO:0000313" key="20">
    <source>
        <dbReference type="RefSeq" id="XP_017664991.1"/>
    </source>
</evidence>
<reference evidence="20 21" key="1">
    <citation type="submission" date="2025-04" db="UniProtKB">
        <authorList>
            <consortium name="RefSeq"/>
        </authorList>
    </citation>
    <scope>IDENTIFICATION</scope>
</reference>
<comment type="subcellular location">
    <subcellularLocation>
        <location evidence="1">Cell membrane</location>
        <topology evidence="1">Multi-pass membrane protein</topology>
    </subcellularLocation>
    <subcellularLocation>
        <location evidence="2">Golgi apparatus membrane</location>
        <topology evidence="2">Multi-pass membrane protein</topology>
    </subcellularLocation>
</comment>
<evidence type="ECO:0000256" key="5">
    <source>
        <dbReference type="ARBA" id="ARBA00022989"/>
    </source>
</evidence>
<dbReference type="PRINTS" id="PR00237">
    <property type="entry name" value="GPCRRHODOPSN"/>
</dbReference>
<dbReference type="GO" id="GO:0001591">
    <property type="term" value="F:dopamine neurotransmitter receptor activity, coupled via Gi/Go"/>
    <property type="evidence" value="ECO:0007669"/>
    <property type="project" value="TreeGrafter"/>
</dbReference>
<evidence type="ECO:0000256" key="17">
    <source>
        <dbReference type="SAM" id="Phobius"/>
    </source>
</evidence>
<feature type="transmembrane region" description="Helical" evidence="17">
    <location>
        <begin position="191"/>
        <end position="215"/>
    </location>
</feature>
<keyword evidence="3" id="KW-1003">Cell membrane</keyword>
<dbReference type="GO" id="GO:0000139">
    <property type="term" value="C:Golgi membrane"/>
    <property type="evidence" value="ECO:0007669"/>
    <property type="project" value="UniProtKB-SubCell"/>
</dbReference>
<dbReference type="SMART" id="SM01381">
    <property type="entry name" value="7TM_GPCR_Srsx"/>
    <property type="match status" value="1"/>
</dbReference>
<keyword evidence="13 15" id="KW-0807">Transducer</keyword>
<evidence type="ECO:0000256" key="6">
    <source>
        <dbReference type="ARBA" id="ARBA00023034"/>
    </source>
</evidence>
<accession>A0A6J0GSQ7</accession>
<comment type="similarity">
    <text evidence="15">Belongs to the G-protein coupled receptor 1 family.</text>
</comment>
<feature type="transmembrane region" description="Helical" evidence="17">
    <location>
        <begin position="35"/>
        <end position="58"/>
    </location>
</feature>
<evidence type="ECO:0000256" key="15">
    <source>
        <dbReference type="RuleBase" id="RU000688"/>
    </source>
</evidence>
<sequence length="446" mass="50609">MDPLNLSWYEGDIGDRNWSRALNASQAEQKPQYNYYAMLLTLLIFVIVFGNVLVCMAVSRERSLQTTTNYLIVSLAVADLLLATLVMPWVVYLEVVGEWRFSRIHCDIFVTLDVMMCTASILNLCAISIDRYTAVAMPMLYNTRYSSKRRVTLMIAVVWVLSFAISCPLLFGLNNTDANECIIANPAFVVYSSIVSFYVPFIVTLLVYVQIYLVLRRRRKRVTTKRSSHVLDSDTQAPLKDKCTHPEDVKLCTVIVKSNGSFQVNKRKVEAESHMEEMEMEMVSSTSPPEKTTFKPAAPSNRQLVVPVASNRGNNSTLQTSLNSPGRVEKNGHAKETHHTAKVFEIHSLPNGKTRNFLKAVTRRKLSQQKEKKATQMLAIVLGVFIICWLPFFITHILNMHCDCSIPPAMYSAFTWLGYVNSAVNPIIYTTFNVEFRKAFMKILHC</sequence>
<dbReference type="GO" id="GO:0098978">
    <property type="term" value="C:glutamatergic synapse"/>
    <property type="evidence" value="ECO:0007669"/>
    <property type="project" value="TreeGrafter"/>
</dbReference>
<evidence type="ECO:0000256" key="14">
    <source>
        <dbReference type="ARBA" id="ARBA00023288"/>
    </source>
</evidence>
<feature type="domain" description="G-protein coupled receptors family 1 profile" evidence="18">
    <location>
        <begin position="50"/>
        <end position="429"/>
    </location>
</feature>
<keyword evidence="19" id="KW-1185">Reference proteome</keyword>
<dbReference type="FunFam" id="1.20.1070.10:FF:000099">
    <property type="entry name" value="D(2) dopamine receptor"/>
    <property type="match status" value="1"/>
</dbReference>
<evidence type="ECO:0000256" key="1">
    <source>
        <dbReference type="ARBA" id="ARBA00004651"/>
    </source>
</evidence>
<keyword evidence="5 17" id="KW-1133">Transmembrane helix</keyword>
<dbReference type="CTD" id="1813"/>
<evidence type="ECO:0000313" key="19">
    <source>
        <dbReference type="Proteomes" id="UP000504624"/>
    </source>
</evidence>
<dbReference type="Pfam" id="PF00001">
    <property type="entry name" value="7tm_1"/>
    <property type="match status" value="1"/>
</dbReference>
<feature type="compositionally biased region" description="Polar residues" evidence="16">
    <location>
        <begin position="312"/>
        <end position="324"/>
    </location>
</feature>
<feature type="transmembrane region" description="Helical" evidence="17">
    <location>
        <begin position="70"/>
        <end position="92"/>
    </location>
</feature>
<keyword evidence="4 15" id="KW-0812">Transmembrane</keyword>
<dbReference type="InterPro" id="IPR017452">
    <property type="entry name" value="GPCR_Rhodpsn_7TM"/>
</dbReference>
<dbReference type="CDD" id="cd15309">
    <property type="entry name" value="7tmA_D2_dopamine_R"/>
    <property type="match status" value="1"/>
</dbReference>
<dbReference type="RefSeq" id="XP_017664991.1">
    <property type="nucleotide sequence ID" value="XM_017809502.1"/>
</dbReference>
<dbReference type="RefSeq" id="XP_017664992.1">
    <property type="nucleotide sequence ID" value="XM_017809503.1"/>
</dbReference>
<dbReference type="GO" id="GO:0014059">
    <property type="term" value="P:regulation of dopamine secretion"/>
    <property type="evidence" value="ECO:0007669"/>
    <property type="project" value="TreeGrafter"/>
</dbReference>
<gene>
    <name evidence="20 21" type="primary">DRD2</name>
</gene>
<evidence type="ECO:0000256" key="3">
    <source>
        <dbReference type="ARBA" id="ARBA00022475"/>
    </source>
</evidence>
<evidence type="ECO:0000256" key="8">
    <source>
        <dbReference type="ARBA" id="ARBA00023136"/>
    </source>
</evidence>
<keyword evidence="8 17" id="KW-0472">Membrane</keyword>
<evidence type="ECO:0000256" key="11">
    <source>
        <dbReference type="ARBA" id="ARBA00023170"/>
    </source>
</evidence>
<evidence type="ECO:0000256" key="13">
    <source>
        <dbReference type="ARBA" id="ARBA00023224"/>
    </source>
</evidence>
<dbReference type="GO" id="GO:0004930">
    <property type="term" value="F:G protein-coupled receptor activity"/>
    <property type="evidence" value="ECO:0007669"/>
    <property type="project" value="UniProtKB-KW"/>
</dbReference>
<dbReference type="Gene3D" id="1.20.1070.10">
    <property type="entry name" value="Rhodopsin 7-helix transmembrane proteins"/>
    <property type="match status" value="2"/>
</dbReference>
<dbReference type="GO" id="GO:0007195">
    <property type="term" value="P:adenylate cyclase-inhibiting dopamine receptor signaling pathway"/>
    <property type="evidence" value="ECO:0007669"/>
    <property type="project" value="InterPro"/>
</dbReference>
<feature type="region of interest" description="Disordered" evidence="16">
    <location>
        <begin position="312"/>
        <end position="331"/>
    </location>
</feature>
<evidence type="ECO:0000256" key="2">
    <source>
        <dbReference type="ARBA" id="ARBA00004653"/>
    </source>
</evidence>
<dbReference type="PANTHER" id="PTHR24248:SF87">
    <property type="entry name" value="D(2) DOPAMINE RECEPTOR"/>
    <property type="match status" value="1"/>
</dbReference>
<dbReference type="InterPro" id="IPR001922">
    <property type="entry name" value="Dopamine_D2_rcpt"/>
</dbReference>
<feature type="transmembrane region" description="Helical" evidence="17">
    <location>
        <begin position="377"/>
        <end position="398"/>
    </location>
</feature>
<dbReference type="Proteomes" id="UP000504624">
    <property type="component" value="Unplaced"/>
</dbReference>
<dbReference type="GO" id="GO:0042734">
    <property type="term" value="C:presynaptic membrane"/>
    <property type="evidence" value="ECO:0007669"/>
    <property type="project" value="TreeGrafter"/>
</dbReference>
<dbReference type="PRINTS" id="PR00567">
    <property type="entry name" value="DOPAMINED2R"/>
</dbReference>
<dbReference type="InterPro" id="IPR000276">
    <property type="entry name" value="GPCR_Rhodpsn"/>
</dbReference>
<dbReference type="InterPro" id="IPR000929">
    <property type="entry name" value="Dopamine_rcpt"/>
</dbReference>
<dbReference type="GO" id="GO:0051481">
    <property type="term" value="P:negative regulation of cytosolic calcium ion concentration"/>
    <property type="evidence" value="ECO:0007669"/>
    <property type="project" value="TreeGrafter"/>
</dbReference>
<dbReference type="OrthoDB" id="10034726at2759"/>
<dbReference type="GO" id="GO:0043266">
    <property type="term" value="P:regulation of potassium ion transport"/>
    <property type="evidence" value="ECO:0007669"/>
    <property type="project" value="TreeGrafter"/>
</dbReference>
<dbReference type="PRINTS" id="PR00242">
    <property type="entry name" value="DOPAMINER"/>
</dbReference>
<evidence type="ECO:0000256" key="16">
    <source>
        <dbReference type="SAM" id="MobiDB-lite"/>
    </source>
</evidence>
<feature type="transmembrane region" description="Helical" evidence="17">
    <location>
        <begin position="151"/>
        <end position="171"/>
    </location>
</feature>
<dbReference type="PROSITE" id="PS50262">
    <property type="entry name" value="G_PROTEIN_RECEP_F1_2"/>
    <property type="match status" value="1"/>
</dbReference>
<keyword evidence="6" id="KW-0333">Golgi apparatus</keyword>
<dbReference type="PANTHER" id="PTHR24248">
    <property type="entry name" value="ADRENERGIC RECEPTOR-RELATED G-PROTEIN COUPLED RECEPTOR"/>
    <property type="match status" value="1"/>
</dbReference>